<name>A0A241QLE2_ECOLX</name>
<evidence type="ECO:0000313" key="3">
    <source>
        <dbReference type="Proteomes" id="UP000239554"/>
    </source>
</evidence>
<gene>
    <name evidence="1" type="ORF">C3F40_18385</name>
    <name evidence="2" type="ORF">CG702_18945</name>
</gene>
<sequence length="59" mass="6815">MLIRWITCLIIKDVLCLKVMLPGLDKDYRRVRAELYRLAGVNFLTPQQNLSGIRPGSKK</sequence>
<evidence type="ECO:0008006" key="5">
    <source>
        <dbReference type="Google" id="ProtNLM"/>
    </source>
</evidence>
<accession>A0A241QLE2</accession>
<protein>
    <recommendedName>
        <fullName evidence="5">Ketodeoxygluconokinase</fullName>
    </recommendedName>
</protein>
<dbReference type="EMBL" id="CP026399">
    <property type="protein sequence ID" value="AUY03557.1"/>
    <property type="molecule type" value="Genomic_DNA"/>
</dbReference>
<evidence type="ECO:0000313" key="2">
    <source>
        <dbReference type="EMBL" id="OZP01648.1"/>
    </source>
</evidence>
<dbReference type="Proteomes" id="UP000239554">
    <property type="component" value="Chromosome"/>
</dbReference>
<reference evidence="1 3" key="2">
    <citation type="journal article" date="2018" name="MBio">
        <title>Genomic Analysis of Hospital Plumbing Reveals Diverse Reservoir of Bacterial Plasmids Conferring Carbapenem Resistance.</title>
        <authorList>
            <consortium name="NISC Comparative Sequencing Program"/>
            <person name="Weingarten R.A."/>
            <person name="Johnson R.C."/>
            <person name="Conlan S."/>
            <person name="Ramsburg A.M."/>
            <person name="Dekker J.P."/>
            <person name="Lau A.F."/>
            <person name="Khil P."/>
            <person name="Odom R.T."/>
            <person name="Deming C."/>
            <person name="Park M."/>
            <person name="Thomas P.J."/>
            <person name="Henderson D.K."/>
            <person name="Palmore T.N."/>
            <person name="Segre J.A."/>
            <person name="Frank K.M."/>
        </authorList>
    </citation>
    <scope>NUCLEOTIDE SEQUENCE [LARGE SCALE GENOMIC DNA]</scope>
    <source>
        <strain evidence="1 3">ECONIH4</strain>
    </source>
</reference>
<dbReference type="EMBL" id="NNAK01000052">
    <property type="protein sequence ID" value="OZP01648.1"/>
    <property type="molecule type" value="Genomic_DNA"/>
</dbReference>
<organism evidence="2 4">
    <name type="scientific">Escherichia coli</name>
    <dbReference type="NCBI Taxonomy" id="562"/>
    <lineage>
        <taxon>Bacteria</taxon>
        <taxon>Pseudomonadati</taxon>
        <taxon>Pseudomonadota</taxon>
        <taxon>Gammaproteobacteria</taxon>
        <taxon>Enterobacterales</taxon>
        <taxon>Enterobacteriaceae</taxon>
        <taxon>Escherichia</taxon>
    </lineage>
</organism>
<evidence type="ECO:0000313" key="4">
    <source>
        <dbReference type="Proteomes" id="UP000264870"/>
    </source>
</evidence>
<reference evidence="2 4" key="1">
    <citation type="submission" date="2017-07" db="EMBL/GenBank/DDBJ databases">
        <authorList>
            <person name="Zhi S."/>
            <person name="Banting G."/>
            <person name="Neumann N."/>
        </authorList>
    </citation>
    <scope>NUCLEOTIDE SEQUENCE [LARGE SCALE GENOMIC DNA]</scope>
    <source>
        <strain evidence="2 4">WW41</strain>
    </source>
</reference>
<proteinExistence type="predicted"/>
<evidence type="ECO:0000313" key="1">
    <source>
        <dbReference type="EMBL" id="AUY03557.1"/>
    </source>
</evidence>
<dbReference type="AlphaFoldDB" id="A0A241QLE2"/>
<dbReference type="Proteomes" id="UP000264870">
    <property type="component" value="Unassembled WGS sequence"/>
</dbReference>